<reference evidence="2" key="1">
    <citation type="journal article" date="2020" name="mSystems">
        <title>Genome- and Community-Level Interaction Insights into Carbon Utilization and Element Cycling Functions of Hydrothermarchaeota in Hydrothermal Sediment.</title>
        <authorList>
            <person name="Zhou Z."/>
            <person name="Liu Y."/>
            <person name="Xu W."/>
            <person name="Pan J."/>
            <person name="Luo Z.H."/>
            <person name="Li M."/>
        </authorList>
    </citation>
    <scope>NUCLEOTIDE SEQUENCE [LARGE SCALE GENOMIC DNA]</scope>
    <source>
        <strain evidence="2">SpSt-688</strain>
    </source>
</reference>
<sequence length="174" mass="19250">MLLILGLLYALDFLSRRGMKPMYGFVNEELYAFVEQNSLYIQLTSYAFVGLLAASRIKTMGVLGAILWIFDLSGALGDVFSFIRIAGIALGTILLTNVFNQIIYSAIGMNIGLGILMAIISHFIVFVLSPLGPFVHSLRLCILEIGSKIYEGQNRRLSPLTAKMPSRIVISREK</sequence>
<feature type="transmembrane region" description="Helical" evidence="1">
    <location>
        <begin position="109"/>
        <end position="129"/>
    </location>
</feature>
<organism evidence="2">
    <name type="scientific">Ignisphaera aggregans</name>
    <dbReference type="NCBI Taxonomy" id="334771"/>
    <lineage>
        <taxon>Archaea</taxon>
        <taxon>Thermoproteota</taxon>
        <taxon>Thermoprotei</taxon>
        <taxon>Desulfurococcales</taxon>
        <taxon>Desulfurococcaceae</taxon>
        <taxon>Ignisphaera</taxon>
    </lineage>
</organism>
<name>A0A7J3MXC6_9CREN</name>
<accession>A0A7J3MXC6</accession>
<keyword evidence="1" id="KW-1133">Transmembrane helix</keyword>
<dbReference type="EMBL" id="DTDH01000059">
    <property type="protein sequence ID" value="HGT98205.1"/>
    <property type="molecule type" value="Genomic_DNA"/>
</dbReference>
<protein>
    <recommendedName>
        <fullName evidence="3">V-type ATP synthase subunit I</fullName>
    </recommendedName>
</protein>
<evidence type="ECO:0000256" key="1">
    <source>
        <dbReference type="SAM" id="Phobius"/>
    </source>
</evidence>
<feature type="transmembrane region" description="Helical" evidence="1">
    <location>
        <begin position="82"/>
        <end position="103"/>
    </location>
</feature>
<dbReference type="AlphaFoldDB" id="A0A7J3MXC6"/>
<gene>
    <name evidence="2" type="ORF">ENU64_02080</name>
</gene>
<keyword evidence="1" id="KW-0472">Membrane</keyword>
<proteinExistence type="predicted"/>
<feature type="transmembrane region" description="Helical" evidence="1">
    <location>
        <begin position="40"/>
        <end position="70"/>
    </location>
</feature>
<keyword evidence="1" id="KW-0812">Transmembrane</keyword>
<evidence type="ECO:0008006" key="3">
    <source>
        <dbReference type="Google" id="ProtNLM"/>
    </source>
</evidence>
<comment type="caution">
    <text evidence="2">The sequence shown here is derived from an EMBL/GenBank/DDBJ whole genome shotgun (WGS) entry which is preliminary data.</text>
</comment>
<evidence type="ECO:0000313" key="2">
    <source>
        <dbReference type="EMBL" id="HGT98205.1"/>
    </source>
</evidence>